<keyword evidence="6" id="KW-1185">Reference proteome</keyword>
<keyword evidence="1" id="KW-0285">Flavoprotein</keyword>
<proteinExistence type="predicted"/>
<dbReference type="SUPFAM" id="SSF51905">
    <property type="entry name" value="FAD/NAD(P)-binding domain"/>
    <property type="match status" value="1"/>
</dbReference>
<dbReference type="STRING" id="576137.A0A1L7WYL0"/>
<dbReference type="EMBL" id="FJOG01000010">
    <property type="protein sequence ID" value="CZR57853.1"/>
    <property type="molecule type" value="Genomic_DNA"/>
</dbReference>
<dbReference type="Gene3D" id="3.30.9.10">
    <property type="entry name" value="D-Amino Acid Oxidase, subunit A, domain 2"/>
    <property type="match status" value="1"/>
</dbReference>
<reference evidence="5 6" key="1">
    <citation type="submission" date="2016-03" db="EMBL/GenBank/DDBJ databases">
        <authorList>
            <person name="Ploux O."/>
        </authorList>
    </citation>
    <scope>NUCLEOTIDE SEQUENCE [LARGE SCALE GENOMIC DNA]</scope>
    <source>
        <strain evidence="5 6">UAMH 11012</strain>
    </source>
</reference>
<keyword evidence="2" id="KW-0274">FAD</keyword>
<keyword evidence="3" id="KW-0560">Oxidoreductase</keyword>
<feature type="domain" description="FAD-binding" evidence="4">
    <location>
        <begin position="8"/>
        <end position="216"/>
    </location>
</feature>
<protein>
    <recommendedName>
        <fullName evidence="4">FAD-binding domain-containing protein</fullName>
    </recommendedName>
</protein>
<name>A0A1L7WYL0_9HELO</name>
<sequence length="250" mass="27119">MAGNTIATDFVIVGGGPVGLFMSANLSNMAAPIGPIRHLLFERHPGTAIQPKTIDTNQRILGCHPKKHIERVGWYICIGQEDLVPKGPSKHPRGTEILRRYCEGGGLYKERWASLSPSRYSGCSQRQTEPLVHRCTRELAGPETKIKFSTEVAKIIPAEHAGGLSCVILRDGTTVKTKCVVVADGGRSCSDTLSVKVEGRHDVIDMVNAHFVAPGLYSHLTKLGGGKGHNATQNLLSFFVNPDMKTSRAR</sequence>
<dbReference type="InterPro" id="IPR036188">
    <property type="entry name" value="FAD/NAD-bd_sf"/>
</dbReference>
<dbReference type="InterPro" id="IPR002938">
    <property type="entry name" value="FAD-bd"/>
</dbReference>
<evidence type="ECO:0000256" key="3">
    <source>
        <dbReference type="ARBA" id="ARBA00023002"/>
    </source>
</evidence>
<dbReference type="Gene3D" id="3.50.50.60">
    <property type="entry name" value="FAD/NAD(P)-binding domain"/>
    <property type="match status" value="1"/>
</dbReference>
<evidence type="ECO:0000256" key="2">
    <source>
        <dbReference type="ARBA" id="ARBA00022827"/>
    </source>
</evidence>
<dbReference type="GO" id="GO:0016491">
    <property type="term" value="F:oxidoreductase activity"/>
    <property type="evidence" value="ECO:0007669"/>
    <property type="project" value="UniProtKB-KW"/>
</dbReference>
<evidence type="ECO:0000256" key="1">
    <source>
        <dbReference type="ARBA" id="ARBA00022630"/>
    </source>
</evidence>
<accession>A0A1L7WYL0</accession>
<evidence type="ECO:0000313" key="5">
    <source>
        <dbReference type="EMBL" id="CZR57853.1"/>
    </source>
</evidence>
<dbReference type="PRINTS" id="PR00420">
    <property type="entry name" value="RNGMNOXGNASE"/>
</dbReference>
<evidence type="ECO:0000313" key="6">
    <source>
        <dbReference type="Proteomes" id="UP000184330"/>
    </source>
</evidence>
<organism evidence="5 6">
    <name type="scientific">Phialocephala subalpina</name>
    <dbReference type="NCBI Taxonomy" id="576137"/>
    <lineage>
        <taxon>Eukaryota</taxon>
        <taxon>Fungi</taxon>
        <taxon>Dikarya</taxon>
        <taxon>Ascomycota</taxon>
        <taxon>Pezizomycotina</taxon>
        <taxon>Leotiomycetes</taxon>
        <taxon>Helotiales</taxon>
        <taxon>Mollisiaceae</taxon>
        <taxon>Phialocephala</taxon>
        <taxon>Phialocephala fortinii species complex</taxon>
    </lineage>
</organism>
<dbReference type="Pfam" id="PF01494">
    <property type="entry name" value="FAD_binding_3"/>
    <property type="match status" value="1"/>
</dbReference>
<dbReference type="Proteomes" id="UP000184330">
    <property type="component" value="Unassembled WGS sequence"/>
</dbReference>
<dbReference type="GO" id="GO:0071949">
    <property type="term" value="F:FAD binding"/>
    <property type="evidence" value="ECO:0007669"/>
    <property type="project" value="InterPro"/>
</dbReference>
<dbReference type="AlphaFoldDB" id="A0A1L7WYL0"/>
<evidence type="ECO:0000259" key="4">
    <source>
        <dbReference type="Pfam" id="PF01494"/>
    </source>
</evidence>
<gene>
    <name evidence="5" type="ORF">PAC_07742</name>
</gene>